<dbReference type="EMBL" id="JAAWUZ010000032">
    <property type="protein sequence ID" value="NSG30480.1"/>
    <property type="molecule type" value="Genomic_DNA"/>
</dbReference>
<keyword evidence="6" id="KW-0472">Membrane</keyword>
<keyword evidence="5 6" id="KW-0378">Hydrolase</keyword>
<evidence type="ECO:0000256" key="1">
    <source>
        <dbReference type="ARBA" id="ARBA00000677"/>
    </source>
</evidence>
<dbReference type="InterPro" id="IPR019758">
    <property type="entry name" value="Pept_S26A_signal_pept_1_CS"/>
</dbReference>
<dbReference type="Pfam" id="PF10502">
    <property type="entry name" value="Peptidase_S26"/>
    <property type="match status" value="1"/>
</dbReference>
<organism evidence="9 10">
    <name type="scientific">Faecalicatena fissicatena</name>
    <dbReference type="NCBI Taxonomy" id="290055"/>
    <lineage>
        <taxon>Bacteria</taxon>
        <taxon>Bacillati</taxon>
        <taxon>Bacillota</taxon>
        <taxon>Clostridia</taxon>
        <taxon>Lachnospirales</taxon>
        <taxon>Lachnospiraceae</taxon>
        <taxon>Faecalicatena</taxon>
    </lineage>
</organism>
<comment type="caution">
    <text evidence="9">The sequence shown here is derived from an EMBL/GenBank/DDBJ whole genome shotgun (WGS) entry which is preliminary data.</text>
</comment>
<dbReference type="GO" id="GO:0009003">
    <property type="term" value="F:signal peptidase activity"/>
    <property type="evidence" value="ECO:0007669"/>
    <property type="project" value="UniProtKB-EC"/>
</dbReference>
<dbReference type="CDD" id="cd06530">
    <property type="entry name" value="S26_SPase_I"/>
    <property type="match status" value="1"/>
</dbReference>
<keyword evidence="10" id="KW-1185">Reference proteome</keyword>
<feature type="domain" description="Peptidase S26" evidence="8">
    <location>
        <begin position="55"/>
        <end position="209"/>
    </location>
</feature>
<sequence>MSRTGRNRRERDRRNKDRISQEQAIQEKHSRREMRKQKKEREKVRKNPIKAGLGWLFQIIVVILFAYIAVFFFGQSRTNIGQAMNSTLSGGDVVLLNELSYRFSGPSREDVISFKLNGSEDTHSYIRRVIGLPGETIQIIDGMIYINGSVYLETQGFPQMENAGMAAQEITLGEDEYFVLGDNRNQSEDSRFADMGNVKLEDIEGKVWAVLSPSDHRGLVK</sequence>
<dbReference type="Proteomes" id="UP000821846">
    <property type="component" value="Unassembled WGS sequence"/>
</dbReference>
<protein>
    <recommendedName>
        <fullName evidence="4 6">Signal peptidase I</fullName>
        <ecNumber evidence="4 6">3.4.21.89</ecNumber>
    </recommendedName>
</protein>
<dbReference type="InterPro" id="IPR036286">
    <property type="entry name" value="LexA/Signal_pep-like_sf"/>
</dbReference>
<reference evidence="9 10" key="1">
    <citation type="journal article" date="2020" name="Cell Host Microbe">
        <title>Functional and Genomic Variation between Human-Derived Isolates of Lachnospiraceae Reveals Inter- and Intra-Species Diversity.</title>
        <authorList>
            <person name="Sorbara M.T."/>
            <person name="Littmann E.R."/>
            <person name="Fontana E."/>
            <person name="Moody T.U."/>
            <person name="Kohout C.E."/>
            <person name="Gjonbalaj M."/>
            <person name="Eaton V."/>
            <person name="Seok R."/>
            <person name="Leiner I.M."/>
            <person name="Pamer E.G."/>
        </authorList>
    </citation>
    <scope>NUCLEOTIDE SEQUENCE [LARGE SCALE GENOMIC DNA]</scope>
    <source>
        <strain evidence="9 10">MSK.14.16</strain>
    </source>
</reference>
<comment type="similarity">
    <text evidence="3 6">Belongs to the peptidase S26 family.</text>
</comment>
<evidence type="ECO:0000256" key="4">
    <source>
        <dbReference type="ARBA" id="ARBA00013208"/>
    </source>
</evidence>
<evidence type="ECO:0000256" key="7">
    <source>
        <dbReference type="SAM" id="MobiDB-lite"/>
    </source>
</evidence>
<dbReference type="PANTHER" id="PTHR43390:SF1">
    <property type="entry name" value="CHLOROPLAST PROCESSING PEPTIDASE"/>
    <property type="match status" value="1"/>
</dbReference>
<dbReference type="SUPFAM" id="SSF51306">
    <property type="entry name" value="LexA/Signal peptidase"/>
    <property type="match status" value="1"/>
</dbReference>
<evidence type="ECO:0000259" key="8">
    <source>
        <dbReference type="Pfam" id="PF10502"/>
    </source>
</evidence>
<dbReference type="InterPro" id="IPR000223">
    <property type="entry name" value="Pept_S26A_signal_pept_1"/>
</dbReference>
<comment type="catalytic activity">
    <reaction evidence="1 6">
        <text>Cleavage of hydrophobic, N-terminal signal or leader sequences from secreted and periplasmic proteins.</text>
        <dbReference type="EC" id="3.4.21.89"/>
    </reaction>
</comment>
<dbReference type="EC" id="3.4.21.89" evidence="4 6"/>
<gene>
    <name evidence="9" type="primary">lepB</name>
    <name evidence="9" type="ORF">HFM93_09375</name>
</gene>
<keyword evidence="6" id="KW-0645">Protease</keyword>
<accession>A0ABX2GYI9</accession>
<feature type="region of interest" description="Disordered" evidence="7">
    <location>
        <begin position="1"/>
        <end position="43"/>
    </location>
</feature>
<evidence type="ECO:0000256" key="6">
    <source>
        <dbReference type="RuleBase" id="RU362042"/>
    </source>
</evidence>
<dbReference type="InterPro" id="IPR019533">
    <property type="entry name" value="Peptidase_S26"/>
</dbReference>
<name>A0ABX2GYI9_9FIRM</name>
<evidence type="ECO:0000256" key="5">
    <source>
        <dbReference type="ARBA" id="ARBA00022801"/>
    </source>
</evidence>
<dbReference type="PROSITE" id="PS00761">
    <property type="entry name" value="SPASE_I_3"/>
    <property type="match status" value="1"/>
</dbReference>
<evidence type="ECO:0000313" key="9">
    <source>
        <dbReference type="EMBL" id="NSG30480.1"/>
    </source>
</evidence>
<evidence type="ECO:0000313" key="10">
    <source>
        <dbReference type="Proteomes" id="UP000821846"/>
    </source>
</evidence>
<feature type="compositionally biased region" description="Basic and acidic residues" evidence="7">
    <location>
        <begin position="7"/>
        <end position="30"/>
    </location>
</feature>
<evidence type="ECO:0000256" key="3">
    <source>
        <dbReference type="ARBA" id="ARBA00009370"/>
    </source>
</evidence>
<comment type="subcellular location">
    <subcellularLocation>
        <location evidence="2">Cell membrane</location>
        <topology evidence="2">Single-pass type II membrane protein</topology>
    </subcellularLocation>
    <subcellularLocation>
        <location evidence="6">Membrane</location>
        <topology evidence="6">Single-pass type II membrane protein</topology>
    </subcellularLocation>
</comment>
<dbReference type="PRINTS" id="PR00727">
    <property type="entry name" value="LEADERPTASE"/>
</dbReference>
<feature type="transmembrane region" description="Helical" evidence="6">
    <location>
        <begin position="53"/>
        <end position="74"/>
    </location>
</feature>
<proteinExistence type="inferred from homology"/>
<evidence type="ECO:0000256" key="2">
    <source>
        <dbReference type="ARBA" id="ARBA00004401"/>
    </source>
</evidence>
<dbReference type="Gene3D" id="2.10.109.10">
    <property type="entry name" value="Umud Fragment, subunit A"/>
    <property type="match status" value="1"/>
</dbReference>
<keyword evidence="6" id="KW-0812">Transmembrane</keyword>
<keyword evidence="6" id="KW-1133">Transmembrane helix</keyword>
<dbReference type="PANTHER" id="PTHR43390">
    <property type="entry name" value="SIGNAL PEPTIDASE I"/>
    <property type="match status" value="1"/>
</dbReference>
<dbReference type="NCBIfam" id="TIGR02227">
    <property type="entry name" value="sigpep_I_bact"/>
    <property type="match status" value="1"/>
</dbReference>